<dbReference type="Gene3D" id="1.10.10.10">
    <property type="entry name" value="Winged helix-like DNA-binding domain superfamily/Winged helix DNA-binding domain"/>
    <property type="match status" value="1"/>
</dbReference>
<name>A0A0F2T941_STRR3</name>
<reference evidence="2 3" key="1">
    <citation type="submission" date="2015-02" db="EMBL/GenBank/DDBJ databases">
        <authorList>
            <person name="Ju K.-S."/>
            <person name="Doroghazi J.R."/>
            <person name="Metcalf W."/>
        </authorList>
    </citation>
    <scope>NUCLEOTIDE SEQUENCE [LARGE SCALE GENOMIC DNA]</scope>
    <source>
        <strain evidence="2 3">ATCC 31215</strain>
    </source>
</reference>
<accession>A0A0F2T941</accession>
<dbReference type="InterPro" id="IPR009061">
    <property type="entry name" value="DNA-bd_dom_put_sf"/>
</dbReference>
<dbReference type="InterPro" id="IPR036388">
    <property type="entry name" value="WH-like_DNA-bd_sf"/>
</dbReference>
<organism evidence="2 3">
    <name type="scientific">Streptomyces rubellomurinus (strain ATCC 31215)</name>
    <dbReference type="NCBI Taxonomy" id="359131"/>
    <lineage>
        <taxon>Bacteria</taxon>
        <taxon>Bacillati</taxon>
        <taxon>Actinomycetota</taxon>
        <taxon>Actinomycetes</taxon>
        <taxon>Kitasatosporales</taxon>
        <taxon>Streptomycetaceae</taxon>
        <taxon>Streptomyces</taxon>
    </lineage>
</organism>
<dbReference type="PATRIC" id="fig|359131.3.peg.6333"/>
<dbReference type="EMBL" id="JZKH01000061">
    <property type="protein sequence ID" value="KJS59723.1"/>
    <property type="molecule type" value="Genomic_DNA"/>
</dbReference>
<evidence type="ECO:0000259" key="1">
    <source>
        <dbReference type="Pfam" id="PF12728"/>
    </source>
</evidence>
<keyword evidence="3" id="KW-1185">Reference proteome</keyword>
<dbReference type="SUPFAM" id="SSF46955">
    <property type="entry name" value="Putative DNA-binding domain"/>
    <property type="match status" value="1"/>
</dbReference>
<dbReference type="AlphaFoldDB" id="A0A0F2T941"/>
<evidence type="ECO:0000313" key="3">
    <source>
        <dbReference type="Proteomes" id="UP000033699"/>
    </source>
</evidence>
<dbReference type="InterPro" id="IPR041657">
    <property type="entry name" value="HTH_17"/>
</dbReference>
<dbReference type="Pfam" id="PF12728">
    <property type="entry name" value="HTH_17"/>
    <property type="match status" value="1"/>
</dbReference>
<dbReference type="Proteomes" id="UP000033699">
    <property type="component" value="Unassembled WGS sequence"/>
</dbReference>
<feature type="domain" description="Helix-turn-helix" evidence="1">
    <location>
        <begin position="8"/>
        <end position="57"/>
    </location>
</feature>
<gene>
    <name evidence="2" type="ORF">VM95_25735</name>
</gene>
<comment type="caution">
    <text evidence="2">The sequence shown here is derived from an EMBL/GenBank/DDBJ whole genome shotgun (WGS) entry which is preliminary data.</text>
</comment>
<sequence length="64" mass="7548">MSTDRLWTLKELAEFLGVPTQTIYQMNWKGTGPRSYKVGRCRRYDPHDVRQWLEGRSSDTGSKR</sequence>
<proteinExistence type="predicted"/>
<dbReference type="OrthoDB" id="5524782at2"/>
<evidence type="ECO:0000313" key="2">
    <source>
        <dbReference type="EMBL" id="KJS59723.1"/>
    </source>
</evidence>
<protein>
    <recommendedName>
        <fullName evidence="1">Helix-turn-helix domain-containing protein</fullName>
    </recommendedName>
</protein>